<accession>A0A8H7ZW93</accession>
<evidence type="ECO:0000256" key="3">
    <source>
        <dbReference type="ARBA" id="ARBA00022679"/>
    </source>
</evidence>
<dbReference type="Proteomes" id="UP000673691">
    <property type="component" value="Unassembled WGS sequence"/>
</dbReference>
<comment type="catalytic activity">
    <reaction evidence="8">
        <text>L-seryl-[protein] + ATP = O-phospho-L-seryl-[protein] + ADP + H(+)</text>
        <dbReference type="Rhea" id="RHEA:17989"/>
        <dbReference type="Rhea" id="RHEA-COMP:9863"/>
        <dbReference type="Rhea" id="RHEA-COMP:11604"/>
        <dbReference type="ChEBI" id="CHEBI:15378"/>
        <dbReference type="ChEBI" id="CHEBI:29999"/>
        <dbReference type="ChEBI" id="CHEBI:30616"/>
        <dbReference type="ChEBI" id="CHEBI:83421"/>
        <dbReference type="ChEBI" id="CHEBI:456216"/>
        <dbReference type="EC" id="2.7.11.1"/>
    </reaction>
</comment>
<dbReference type="InterPro" id="IPR028375">
    <property type="entry name" value="KA1/Ssp2_C"/>
</dbReference>
<keyword evidence="11" id="KW-1185">Reference proteome</keyword>
<evidence type="ECO:0000256" key="5">
    <source>
        <dbReference type="ARBA" id="ARBA00022777"/>
    </source>
</evidence>
<evidence type="ECO:0000256" key="2">
    <source>
        <dbReference type="ARBA" id="ARBA00022527"/>
    </source>
</evidence>
<dbReference type="PROSITE" id="PS50032">
    <property type="entry name" value="KA1"/>
    <property type="match status" value="1"/>
</dbReference>
<sequence length="423" mass="46429">MITVDASKRITLEEIKNHPWVLEDYGVPPTNENLNRRIPTEIDECLLSKVAFYGVDETTARQKILTDPKSTAFATYYLLLEKAKRDEEERNQKAAAAAAAAQAELSENSDQACLVRPVTKANRRQTIAATEASTWQQAALQTAQAAITDKDNTKVAQMTPAATTAGIPTTVVGRNGKSVHNPPAVEAGVLPPAVTYNGTQWTGTARKYRGDDSGSDEDQSGRFGSLCFYFHSFCCRCAATDSDLNRSEPRLSAKPLIPAIPNQQQPCTGSSGVKEKPARQRFSFDEAHKAVHRAAEIVASKFRGKRPEERAAAKAGDAGGGVNLPVEPRVVRGLFNVATSTSKPVPEIIAEVKRVLDECVVEYSHKNFIFRCCNGSSQNAVLFEIEVCRIHKLSLYGINFKRIRGDSWPYKKLANKISSQFRL</sequence>
<keyword evidence="6" id="KW-0067">ATP-binding</keyword>
<proteinExistence type="predicted"/>
<dbReference type="AlphaFoldDB" id="A0A8H7ZW93"/>
<evidence type="ECO:0000313" key="10">
    <source>
        <dbReference type="EMBL" id="KAG5460723.1"/>
    </source>
</evidence>
<keyword evidence="2" id="KW-0723">Serine/threonine-protein kinase</keyword>
<organism evidence="10 11">
    <name type="scientific">Olpidium bornovanus</name>
    <dbReference type="NCBI Taxonomy" id="278681"/>
    <lineage>
        <taxon>Eukaryota</taxon>
        <taxon>Fungi</taxon>
        <taxon>Fungi incertae sedis</taxon>
        <taxon>Olpidiomycota</taxon>
        <taxon>Olpidiomycotina</taxon>
        <taxon>Olpidiomycetes</taxon>
        <taxon>Olpidiales</taxon>
        <taxon>Olpidiaceae</taxon>
        <taxon>Olpidium</taxon>
    </lineage>
</organism>
<dbReference type="FunFam" id="3.30.310.80:FF:000011">
    <property type="entry name" value="Non-specific serine/threonine protein kinase"/>
    <property type="match status" value="1"/>
</dbReference>
<dbReference type="CDD" id="cd12121">
    <property type="entry name" value="MARK_C_like"/>
    <property type="match status" value="1"/>
</dbReference>
<dbReference type="GO" id="GO:0005524">
    <property type="term" value="F:ATP binding"/>
    <property type="evidence" value="ECO:0007669"/>
    <property type="project" value="UniProtKB-KW"/>
</dbReference>
<evidence type="ECO:0000256" key="7">
    <source>
        <dbReference type="ARBA" id="ARBA00047899"/>
    </source>
</evidence>
<evidence type="ECO:0000259" key="9">
    <source>
        <dbReference type="PROSITE" id="PS50032"/>
    </source>
</evidence>
<dbReference type="Gene3D" id="3.30.310.80">
    <property type="entry name" value="Kinase associated domain 1, KA1"/>
    <property type="match status" value="1"/>
</dbReference>
<dbReference type="Gene3D" id="1.10.510.10">
    <property type="entry name" value="Transferase(Phosphotransferase) domain 1"/>
    <property type="match status" value="1"/>
</dbReference>
<evidence type="ECO:0000256" key="4">
    <source>
        <dbReference type="ARBA" id="ARBA00022741"/>
    </source>
</evidence>
<dbReference type="EC" id="2.7.11.1" evidence="1"/>
<dbReference type="InterPro" id="IPR001772">
    <property type="entry name" value="KA1_dom"/>
</dbReference>
<dbReference type="EMBL" id="JAEFCI010004808">
    <property type="protein sequence ID" value="KAG5460723.1"/>
    <property type="molecule type" value="Genomic_DNA"/>
</dbReference>
<protein>
    <recommendedName>
        <fullName evidence="1">non-specific serine/threonine protein kinase</fullName>
        <ecNumber evidence="1">2.7.11.1</ecNumber>
    </recommendedName>
</protein>
<reference evidence="10 11" key="1">
    <citation type="journal article" name="Sci. Rep.">
        <title>Genome-scale phylogenetic analyses confirm Olpidium as the closest living zoosporic fungus to the non-flagellated, terrestrial fungi.</title>
        <authorList>
            <person name="Chang Y."/>
            <person name="Rochon D."/>
            <person name="Sekimoto S."/>
            <person name="Wang Y."/>
            <person name="Chovatia M."/>
            <person name="Sandor L."/>
            <person name="Salamov A."/>
            <person name="Grigoriev I.V."/>
            <person name="Stajich J.E."/>
            <person name="Spatafora J.W."/>
        </authorList>
    </citation>
    <scope>NUCLEOTIDE SEQUENCE [LARGE SCALE GENOMIC DNA]</scope>
    <source>
        <strain evidence="10">S191</strain>
    </source>
</reference>
<dbReference type="OrthoDB" id="193931at2759"/>
<keyword evidence="3" id="KW-0808">Transferase</keyword>
<comment type="caution">
    <text evidence="10">The sequence shown here is derived from an EMBL/GenBank/DDBJ whole genome shotgun (WGS) entry which is preliminary data.</text>
</comment>
<name>A0A8H7ZW93_9FUNG</name>
<dbReference type="GO" id="GO:0004674">
    <property type="term" value="F:protein serine/threonine kinase activity"/>
    <property type="evidence" value="ECO:0007669"/>
    <property type="project" value="UniProtKB-KW"/>
</dbReference>
<keyword evidence="5" id="KW-0418">Kinase</keyword>
<evidence type="ECO:0000256" key="1">
    <source>
        <dbReference type="ARBA" id="ARBA00012513"/>
    </source>
</evidence>
<gene>
    <name evidence="10" type="ORF">BJ554DRAFT_7190</name>
</gene>
<keyword evidence="4" id="KW-0547">Nucleotide-binding</keyword>
<evidence type="ECO:0000256" key="6">
    <source>
        <dbReference type="ARBA" id="ARBA00022840"/>
    </source>
</evidence>
<dbReference type="SUPFAM" id="SSF103243">
    <property type="entry name" value="KA1-like"/>
    <property type="match status" value="1"/>
</dbReference>
<dbReference type="Pfam" id="PF02149">
    <property type="entry name" value="KA1"/>
    <property type="match status" value="1"/>
</dbReference>
<evidence type="ECO:0000256" key="8">
    <source>
        <dbReference type="ARBA" id="ARBA00048679"/>
    </source>
</evidence>
<comment type="catalytic activity">
    <reaction evidence="7">
        <text>L-threonyl-[protein] + ATP = O-phospho-L-threonyl-[protein] + ADP + H(+)</text>
        <dbReference type="Rhea" id="RHEA:46608"/>
        <dbReference type="Rhea" id="RHEA-COMP:11060"/>
        <dbReference type="Rhea" id="RHEA-COMP:11605"/>
        <dbReference type="ChEBI" id="CHEBI:15378"/>
        <dbReference type="ChEBI" id="CHEBI:30013"/>
        <dbReference type="ChEBI" id="CHEBI:30616"/>
        <dbReference type="ChEBI" id="CHEBI:61977"/>
        <dbReference type="ChEBI" id="CHEBI:456216"/>
        <dbReference type="EC" id="2.7.11.1"/>
    </reaction>
</comment>
<evidence type="ECO:0000313" key="11">
    <source>
        <dbReference type="Proteomes" id="UP000673691"/>
    </source>
</evidence>
<feature type="domain" description="KA1" evidence="9">
    <location>
        <begin position="374"/>
        <end position="423"/>
    </location>
</feature>